<evidence type="ECO:0008006" key="8">
    <source>
        <dbReference type="Google" id="ProtNLM"/>
    </source>
</evidence>
<keyword evidence="5" id="KW-0472">Membrane</keyword>
<dbReference type="OrthoDB" id="6120945at2"/>
<dbReference type="EMBL" id="LWCR01000045">
    <property type="protein sequence ID" value="OAN26135.1"/>
    <property type="molecule type" value="Genomic_DNA"/>
</dbReference>
<dbReference type="AlphaFoldDB" id="A0A178LAA3"/>
<keyword evidence="3" id="KW-0812">Transmembrane</keyword>
<organism evidence="6 7">
    <name type="scientific">Pseudomonas oryzihabitans</name>
    <dbReference type="NCBI Taxonomy" id="47885"/>
    <lineage>
        <taxon>Bacteria</taxon>
        <taxon>Pseudomonadati</taxon>
        <taxon>Pseudomonadota</taxon>
        <taxon>Gammaproteobacteria</taxon>
        <taxon>Pseudomonadales</taxon>
        <taxon>Pseudomonadaceae</taxon>
        <taxon>Pseudomonas</taxon>
    </lineage>
</organism>
<sequence length="116" mass="12476">MNISGFLTLVGCYLLGSGMTNVIGGIPASVLGIIVLFTLLMLLRRVPEGVETMAGNLLRYLPLMLVVPAVGIVDFSGIEASVWLRLVLVIALSLLVTVPLCGWLLQYLIGRNKDHV</sequence>
<evidence type="ECO:0000256" key="4">
    <source>
        <dbReference type="ARBA" id="ARBA00022989"/>
    </source>
</evidence>
<gene>
    <name evidence="6" type="ORF">A4V15_06990</name>
</gene>
<accession>A0A178LAA3</accession>
<evidence type="ECO:0000313" key="6">
    <source>
        <dbReference type="EMBL" id="OAN26135.1"/>
    </source>
</evidence>
<comment type="caution">
    <text evidence="6">The sequence shown here is derived from an EMBL/GenBank/DDBJ whole genome shotgun (WGS) entry which is preliminary data.</text>
</comment>
<dbReference type="RefSeq" id="WP_017641396.1">
    <property type="nucleotide sequence ID" value="NZ_LWCR01000045.1"/>
</dbReference>
<evidence type="ECO:0000256" key="2">
    <source>
        <dbReference type="ARBA" id="ARBA00022475"/>
    </source>
</evidence>
<name>A0A178LAA3_9PSED</name>
<evidence type="ECO:0000256" key="3">
    <source>
        <dbReference type="ARBA" id="ARBA00022692"/>
    </source>
</evidence>
<reference evidence="6 7" key="1">
    <citation type="submission" date="2016-04" db="EMBL/GenBank/DDBJ databases">
        <title>Draft Genome Sequences of Staphylococcus capitis Strain H36, S. capitis Strain H65, S. cohnii Strain H62, S. hominis Strain H69, Mycobacterium iranicum Strain H39, Plantibacter sp. Strain H53, Pseudomonas oryzihabitans Strain H72, and Microbacterium sp. Strain H83, isolated from residential settings.</title>
        <authorList>
            <person name="Lymperopoulou D."/>
            <person name="Adams R.I."/>
            <person name="Lindow S."/>
            <person name="Coil D.A."/>
            <person name="Jospin G."/>
            <person name="Eisen J.A."/>
        </authorList>
    </citation>
    <scope>NUCLEOTIDE SEQUENCE [LARGE SCALE GENOMIC DNA]</scope>
    <source>
        <strain evidence="6 7">H72</strain>
    </source>
</reference>
<evidence type="ECO:0000256" key="5">
    <source>
        <dbReference type="ARBA" id="ARBA00023136"/>
    </source>
</evidence>
<keyword evidence="4" id="KW-1133">Transmembrane helix</keyword>
<protein>
    <recommendedName>
        <fullName evidence="8">CidA/LrgA family protein</fullName>
    </recommendedName>
</protein>
<dbReference type="PANTHER" id="PTHR33931">
    <property type="entry name" value="HOLIN-LIKE PROTEIN CIDA-RELATED"/>
    <property type="match status" value="1"/>
</dbReference>
<evidence type="ECO:0000313" key="7">
    <source>
        <dbReference type="Proteomes" id="UP000078356"/>
    </source>
</evidence>
<evidence type="ECO:0000256" key="1">
    <source>
        <dbReference type="ARBA" id="ARBA00004651"/>
    </source>
</evidence>
<comment type="subcellular location">
    <subcellularLocation>
        <location evidence="1">Cell membrane</location>
        <topology evidence="1">Multi-pass membrane protein</topology>
    </subcellularLocation>
</comment>
<dbReference type="Pfam" id="PF03788">
    <property type="entry name" value="LrgA"/>
    <property type="match status" value="1"/>
</dbReference>
<keyword evidence="2" id="KW-1003">Cell membrane</keyword>
<dbReference type="GO" id="GO:0005886">
    <property type="term" value="C:plasma membrane"/>
    <property type="evidence" value="ECO:0007669"/>
    <property type="project" value="UniProtKB-SubCell"/>
</dbReference>
<dbReference type="PANTHER" id="PTHR33931:SF2">
    <property type="entry name" value="HOLIN-LIKE PROTEIN CIDA"/>
    <property type="match status" value="1"/>
</dbReference>
<dbReference type="InterPro" id="IPR005538">
    <property type="entry name" value="LrgA/CidA"/>
</dbReference>
<proteinExistence type="predicted"/>
<dbReference type="Proteomes" id="UP000078356">
    <property type="component" value="Unassembled WGS sequence"/>
</dbReference>